<sequence>MEQLQDRLIPREHLELGNALGQGQFGKVFAGSLEMKSGLKKKVAVKTMKTDLLLTDVKAVPNFLQEAVLMKDFDHPNVLALIGVVLNEENIPMVVIPLMVKGDLKKVLRDEKEDFTVGDLLHFGLQAASGMSYLTEKSFIHRDLAARNCMVDEQYLVKIADFGLSHDIYGEDYYRVQDKTKPLPVKWMAYESLTSGKYTVQSDVWSYGVLLWEILTRGETPYPGVNNYEIKDFLKIGKKLDRPSFCPDEVYDLMCQCWDLTPSDRPNFSKICELLASFMQSDGEYSRHITSQIEDDYLVQTSVEGDSPMFSEPASDYDIAEPVFAAPGNPTTSNDQPSLNKSNNNSNRFPQPSERTTVRKVTSDNDYLQPTLSLKKPNSALSLTGIEGSITSSGKSVGYSKKGSGKSEKMNLTGMKLATQTERSNPNTYLHVF</sequence>
<feature type="region of interest" description="Disordered" evidence="11">
    <location>
        <begin position="322"/>
        <end position="372"/>
    </location>
</feature>
<dbReference type="Gene3D" id="3.30.200.20">
    <property type="entry name" value="Phosphorylase Kinase, domain 1"/>
    <property type="match status" value="1"/>
</dbReference>
<comment type="caution">
    <text evidence="13">The sequence shown here is derived from an EMBL/GenBank/DDBJ whole genome shotgun (WGS) entry which is preliminary data.</text>
</comment>
<evidence type="ECO:0000256" key="8">
    <source>
        <dbReference type="ARBA" id="ARBA00051243"/>
    </source>
</evidence>
<dbReference type="InterPro" id="IPR020635">
    <property type="entry name" value="Tyr_kinase_cat_dom"/>
</dbReference>
<keyword evidence="5" id="KW-0418">Kinase</keyword>
<evidence type="ECO:0000256" key="5">
    <source>
        <dbReference type="ARBA" id="ARBA00022777"/>
    </source>
</evidence>
<evidence type="ECO:0000256" key="2">
    <source>
        <dbReference type="ARBA" id="ARBA00022553"/>
    </source>
</evidence>
<keyword evidence="10" id="KW-0675">Receptor</keyword>
<keyword evidence="10" id="KW-0472">Membrane</keyword>
<keyword evidence="3" id="KW-0808">Transferase</keyword>
<keyword evidence="7" id="KW-0829">Tyrosine-protein kinase</keyword>
<dbReference type="GO" id="GO:0016477">
    <property type="term" value="P:cell migration"/>
    <property type="evidence" value="ECO:0007669"/>
    <property type="project" value="TreeGrafter"/>
</dbReference>
<keyword evidence="6 9" id="KW-0067">ATP-binding</keyword>
<dbReference type="GO" id="GO:0004714">
    <property type="term" value="F:transmembrane receptor protein tyrosine kinase activity"/>
    <property type="evidence" value="ECO:0007669"/>
    <property type="project" value="UniProtKB-EC"/>
</dbReference>
<evidence type="ECO:0000256" key="11">
    <source>
        <dbReference type="SAM" id="MobiDB-lite"/>
    </source>
</evidence>
<dbReference type="GO" id="GO:0043235">
    <property type="term" value="C:receptor complex"/>
    <property type="evidence" value="ECO:0007669"/>
    <property type="project" value="TreeGrafter"/>
</dbReference>
<dbReference type="PROSITE" id="PS00109">
    <property type="entry name" value="PROTEIN_KINASE_TYR"/>
    <property type="match status" value="1"/>
</dbReference>
<comment type="subcellular location">
    <subcellularLocation>
        <location evidence="1">Membrane</location>
        <topology evidence="1">Single-pass membrane protein</topology>
    </subcellularLocation>
</comment>
<accession>A0A7J7KRC6</accession>
<evidence type="ECO:0000256" key="9">
    <source>
        <dbReference type="PROSITE-ProRule" id="PRU10141"/>
    </source>
</evidence>
<evidence type="ECO:0000256" key="3">
    <source>
        <dbReference type="ARBA" id="ARBA00022679"/>
    </source>
</evidence>
<dbReference type="CDD" id="cd00192">
    <property type="entry name" value="PTKc"/>
    <property type="match status" value="1"/>
</dbReference>
<evidence type="ECO:0000256" key="1">
    <source>
        <dbReference type="ARBA" id="ARBA00004167"/>
    </source>
</evidence>
<keyword evidence="14" id="KW-1185">Reference proteome</keyword>
<dbReference type="Pfam" id="PF07714">
    <property type="entry name" value="PK_Tyr_Ser-Thr"/>
    <property type="match status" value="1"/>
</dbReference>
<dbReference type="InterPro" id="IPR002011">
    <property type="entry name" value="Tyr_kinase_rcpt_2_CS"/>
</dbReference>
<dbReference type="GO" id="GO:0007169">
    <property type="term" value="P:cell surface receptor protein tyrosine kinase signaling pathway"/>
    <property type="evidence" value="ECO:0007669"/>
    <property type="project" value="InterPro"/>
</dbReference>
<organism evidence="13 14">
    <name type="scientific">Bugula neritina</name>
    <name type="common">Brown bryozoan</name>
    <name type="synonym">Sertularia neritina</name>
    <dbReference type="NCBI Taxonomy" id="10212"/>
    <lineage>
        <taxon>Eukaryota</taxon>
        <taxon>Metazoa</taxon>
        <taxon>Spiralia</taxon>
        <taxon>Lophotrochozoa</taxon>
        <taxon>Bryozoa</taxon>
        <taxon>Gymnolaemata</taxon>
        <taxon>Cheilostomatida</taxon>
        <taxon>Flustrina</taxon>
        <taxon>Buguloidea</taxon>
        <taxon>Bugulidae</taxon>
        <taxon>Bugula</taxon>
    </lineage>
</organism>
<dbReference type="Gene3D" id="1.10.510.10">
    <property type="entry name" value="Transferase(Phosphotransferase) domain 1"/>
    <property type="match status" value="1"/>
</dbReference>
<dbReference type="Proteomes" id="UP000593567">
    <property type="component" value="Unassembled WGS sequence"/>
</dbReference>
<dbReference type="SUPFAM" id="SSF56112">
    <property type="entry name" value="Protein kinase-like (PK-like)"/>
    <property type="match status" value="1"/>
</dbReference>
<dbReference type="PROSITE" id="PS00107">
    <property type="entry name" value="PROTEIN_KINASE_ATP"/>
    <property type="match status" value="1"/>
</dbReference>
<dbReference type="GO" id="GO:0005524">
    <property type="term" value="F:ATP binding"/>
    <property type="evidence" value="ECO:0007669"/>
    <property type="project" value="UniProtKB-UniRule"/>
</dbReference>
<dbReference type="GO" id="GO:0005886">
    <property type="term" value="C:plasma membrane"/>
    <property type="evidence" value="ECO:0007669"/>
    <property type="project" value="TreeGrafter"/>
</dbReference>
<dbReference type="PRINTS" id="PR00109">
    <property type="entry name" value="TYRKINASE"/>
</dbReference>
<dbReference type="PROSITE" id="PS50011">
    <property type="entry name" value="PROTEIN_KINASE_DOM"/>
    <property type="match status" value="1"/>
</dbReference>
<protein>
    <recommendedName>
        <fullName evidence="10">Tyrosine-protein kinase receptor</fullName>
        <ecNumber evidence="10">2.7.10.1</ecNumber>
    </recommendedName>
</protein>
<dbReference type="FunFam" id="1.10.510.10:FF:000554">
    <property type="entry name" value="Predicted protein"/>
    <property type="match status" value="1"/>
</dbReference>
<dbReference type="OrthoDB" id="98077at2759"/>
<evidence type="ECO:0000256" key="10">
    <source>
        <dbReference type="RuleBase" id="RU000312"/>
    </source>
</evidence>
<evidence type="ECO:0000256" key="4">
    <source>
        <dbReference type="ARBA" id="ARBA00022741"/>
    </source>
</evidence>
<reference evidence="13" key="1">
    <citation type="submission" date="2020-06" db="EMBL/GenBank/DDBJ databases">
        <title>Draft genome of Bugula neritina, a colonial animal packing powerful symbionts and potential medicines.</title>
        <authorList>
            <person name="Rayko M."/>
        </authorList>
    </citation>
    <scope>NUCLEOTIDE SEQUENCE [LARGE SCALE GENOMIC DNA]</scope>
    <source>
        <strain evidence="13">Kwan_BN1</strain>
    </source>
</reference>
<dbReference type="PANTHER" id="PTHR24416">
    <property type="entry name" value="TYROSINE-PROTEIN KINASE RECEPTOR"/>
    <property type="match status" value="1"/>
</dbReference>
<dbReference type="InterPro" id="IPR008266">
    <property type="entry name" value="Tyr_kinase_AS"/>
</dbReference>
<dbReference type="InterPro" id="IPR000719">
    <property type="entry name" value="Prot_kinase_dom"/>
</dbReference>
<proteinExistence type="inferred from homology"/>
<feature type="compositionally biased region" description="Polar residues" evidence="11">
    <location>
        <begin position="329"/>
        <end position="355"/>
    </location>
</feature>
<name>A0A7J7KRC6_BUGNE</name>
<dbReference type="InterPro" id="IPR001245">
    <property type="entry name" value="Ser-Thr/Tyr_kinase_cat_dom"/>
</dbReference>
<dbReference type="PANTHER" id="PTHR24416:SF564">
    <property type="entry name" value="MACROPHAGE-STIMULATING PROTEIN RECEPTOR"/>
    <property type="match status" value="1"/>
</dbReference>
<dbReference type="EMBL" id="VXIV02000106">
    <property type="protein sequence ID" value="KAF6040751.1"/>
    <property type="molecule type" value="Genomic_DNA"/>
</dbReference>
<dbReference type="InterPro" id="IPR011009">
    <property type="entry name" value="Kinase-like_dom_sf"/>
</dbReference>
<comment type="similarity">
    <text evidence="10">Belongs to the protein kinase superfamily. Tyr protein kinase family. Insulin receptor subfamily.</text>
</comment>
<dbReference type="AlphaFoldDB" id="A0A7J7KRC6"/>
<evidence type="ECO:0000256" key="6">
    <source>
        <dbReference type="ARBA" id="ARBA00022840"/>
    </source>
</evidence>
<feature type="binding site" evidence="9">
    <location>
        <position position="46"/>
    </location>
    <ligand>
        <name>ATP</name>
        <dbReference type="ChEBI" id="CHEBI:30616"/>
    </ligand>
</feature>
<dbReference type="EC" id="2.7.10.1" evidence="10"/>
<dbReference type="InterPro" id="IPR017441">
    <property type="entry name" value="Protein_kinase_ATP_BS"/>
</dbReference>
<keyword evidence="2 10" id="KW-0597">Phosphoprotein</keyword>
<evidence type="ECO:0000313" key="13">
    <source>
        <dbReference type="EMBL" id="KAF6040751.1"/>
    </source>
</evidence>
<dbReference type="InterPro" id="IPR050122">
    <property type="entry name" value="RTK"/>
</dbReference>
<evidence type="ECO:0000259" key="12">
    <source>
        <dbReference type="PROSITE" id="PS50011"/>
    </source>
</evidence>
<dbReference type="PROSITE" id="PS00239">
    <property type="entry name" value="RECEPTOR_TYR_KIN_II"/>
    <property type="match status" value="1"/>
</dbReference>
<evidence type="ECO:0000256" key="7">
    <source>
        <dbReference type="ARBA" id="ARBA00023137"/>
    </source>
</evidence>
<dbReference type="SMART" id="SM00219">
    <property type="entry name" value="TyrKc"/>
    <property type="match status" value="1"/>
</dbReference>
<feature type="domain" description="Protein kinase" evidence="12">
    <location>
        <begin position="14"/>
        <end position="279"/>
    </location>
</feature>
<evidence type="ECO:0000313" key="14">
    <source>
        <dbReference type="Proteomes" id="UP000593567"/>
    </source>
</evidence>
<comment type="catalytic activity">
    <reaction evidence="8 10">
        <text>L-tyrosyl-[protein] + ATP = O-phospho-L-tyrosyl-[protein] + ADP + H(+)</text>
        <dbReference type="Rhea" id="RHEA:10596"/>
        <dbReference type="Rhea" id="RHEA-COMP:10136"/>
        <dbReference type="Rhea" id="RHEA-COMP:20101"/>
        <dbReference type="ChEBI" id="CHEBI:15378"/>
        <dbReference type="ChEBI" id="CHEBI:30616"/>
        <dbReference type="ChEBI" id="CHEBI:46858"/>
        <dbReference type="ChEBI" id="CHEBI:61978"/>
        <dbReference type="ChEBI" id="CHEBI:456216"/>
        <dbReference type="EC" id="2.7.10.1"/>
    </reaction>
</comment>
<gene>
    <name evidence="13" type="ORF">EB796_000954</name>
</gene>
<keyword evidence="4 9" id="KW-0547">Nucleotide-binding</keyword>
<keyword evidence="10" id="KW-0812">Transmembrane</keyword>
<dbReference type="GO" id="GO:0007399">
    <property type="term" value="P:nervous system development"/>
    <property type="evidence" value="ECO:0007669"/>
    <property type="project" value="TreeGrafter"/>
</dbReference>